<dbReference type="RefSeq" id="WP_344210048.1">
    <property type="nucleotide sequence ID" value="NZ_BAAAOS010000007.1"/>
</dbReference>
<protein>
    <recommendedName>
        <fullName evidence="8">ABC transporter domain-containing protein</fullName>
    </recommendedName>
</protein>
<reference evidence="9 10" key="1">
    <citation type="journal article" date="2019" name="Int. J. Syst. Evol. Microbiol.">
        <title>The Global Catalogue of Microorganisms (GCM) 10K type strain sequencing project: providing services to taxonomists for standard genome sequencing and annotation.</title>
        <authorList>
            <consortium name="The Broad Institute Genomics Platform"/>
            <consortium name="The Broad Institute Genome Sequencing Center for Infectious Disease"/>
            <person name="Wu L."/>
            <person name="Ma J."/>
        </authorList>
    </citation>
    <scope>NUCLEOTIDE SEQUENCE [LARGE SCALE GENOMIC DNA]</scope>
    <source>
        <strain evidence="9 10">JCM 14969</strain>
    </source>
</reference>
<evidence type="ECO:0000256" key="4">
    <source>
        <dbReference type="ARBA" id="ARBA00022475"/>
    </source>
</evidence>
<gene>
    <name evidence="9" type="ORF">GCM10009789_09040</name>
</gene>
<keyword evidence="4" id="KW-1003">Cell membrane</keyword>
<dbReference type="InterPro" id="IPR003593">
    <property type="entry name" value="AAA+_ATPase"/>
</dbReference>
<feature type="domain" description="ABC transporter" evidence="8">
    <location>
        <begin position="5"/>
        <end position="254"/>
    </location>
</feature>
<comment type="caution">
    <text evidence="9">The sequence shown here is derived from an EMBL/GenBank/DDBJ whole genome shotgun (WGS) entry which is preliminary data.</text>
</comment>
<dbReference type="EMBL" id="BAAAOS010000007">
    <property type="protein sequence ID" value="GAA1557818.1"/>
    <property type="molecule type" value="Genomic_DNA"/>
</dbReference>
<dbReference type="PROSITE" id="PS00211">
    <property type="entry name" value="ABC_TRANSPORTER_1"/>
    <property type="match status" value="1"/>
</dbReference>
<comment type="similarity">
    <text evidence="2">Belongs to the ABC transporter superfamily.</text>
</comment>
<dbReference type="CDD" id="cd03257">
    <property type="entry name" value="ABC_NikE_OppD_transporters"/>
    <property type="match status" value="1"/>
</dbReference>
<evidence type="ECO:0000256" key="5">
    <source>
        <dbReference type="ARBA" id="ARBA00022741"/>
    </source>
</evidence>
<keyword evidence="3" id="KW-0813">Transport</keyword>
<dbReference type="InterPro" id="IPR017871">
    <property type="entry name" value="ABC_transporter-like_CS"/>
</dbReference>
<evidence type="ECO:0000313" key="9">
    <source>
        <dbReference type="EMBL" id="GAA1557818.1"/>
    </source>
</evidence>
<organism evidence="9 10">
    <name type="scientific">Kribbella sancticallisti</name>
    <dbReference type="NCBI Taxonomy" id="460087"/>
    <lineage>
        <taxon>Bacteria</taxon>
        <taxon>Bacillati</taxon>
        <taxon>Actinomycetota</taxon>
        <taxon>Actinomycetes</taxon>
        <taxon>Propionibacteriales</taxon>
        <taxon>Kribbellaceae</taxon>
        <taxon>Kribbella</taxon>
    </lineage>
</organism>
<dbReference type="SMART" id="SM00382">
    <property type="entry name" value="AAA"/>
    <property type="match status" value="1"/>
</dbReference>
<evidence type="ECO:0000259" key="8">
    <source>
        <dbReference type="PROSITE" id="PS50893"/>
    </source>
</evidence>
<keyword evidence="5" id="KW-0547">Nucleotide-binding</keyword>
<comment type="subcellular location">
    <subcellularLocation>
        <location evidence="1">Cell membrane</location>
        <topology evidence="1">Peripheral membrane protein</topology>
    </subcellularLocation>
</comment>
<proteinExistence type="inferred from homology"/>
<dbReference type="SUPFAM" id="SSF52540">
    <property type="entry name" value="P-loop containing nucleoside triphosphate hydrolases"/>
    <property type="match status" value="1"/>
</dbReference>
<dbReference type="PANTHER" id="PTHR43297:SF2">
    <property type="entry name" value="DIPEPTIDE TRANSPORT ATP-BINDING PROTEIN DPPD"/>
    <property type="match status" value="1"/>
</dbReference>
<evidence type="ECO:0000256" key="2">
    <source>
        <dbReference type="ARBA" id="ARBA00005417"/>
    </source>
</evidence>
<dbReference type="Proteomes" id="UP001500393">
    <property type="component" value="Unassembled WGS sequence"/>
</dbReference>
<sequence>MTALLEVRDLEVTVPGRSGEVRAVRGLSFEVRPGEVLAIVGESGAGKTLTVQAVLGLLGSAAVVRGSVRFDGQELAGASQSSYRGLRGRRLGFVPQDALSVLSPIHRVGDQLAIAVRSVQGGGRKAAWDVAVRALDQVGIPDAGRRARAYPHEFSGGMRQRAVIAMAMINEPELIFADEPTTALDPRIQAQILALLTRLRDESGTAVVLVTHDLAAVAGSADRVLIMQAGREAESGPVDRVLSAPRSPYTAGLIASLRELYR</sequence>
<evidence type="ECO:0000256" key="3">
    <source>
        <dbReference type="ARBA" id="ARBA00022448"/>
    </source>
</evidence>
<name>A0ABN2CFS2_9ACTN</name>
<evidence type="ECO:0000256" key="6">
    <source>
        <dbReference type="ARBA" id="ARBA00022840"/>
    </source>
</evidence>
<dbReference type="PROSITE" id="PS50893">
    <property type="entry name" value="ABC_TRANSPORTER_2"/>
    <property type="match status" value="1"/>
</dbReference>
<dbReference type="InterPro" id="IPR027417">
    <property type="entry name" value="P-loop_NTPase"/>
</dbReference>
<evidence type="ECO:0000313" key="10">
    <source>
        <dbReference type="Proteomes" id="UP001500393"/>
    </source>
</evidence>
<evidence type="ECO:0000256" key="1">
    <source>
        <dbReference type="ARBA" id="ARBA00004202"/>
    </source>
</evidence>
<evidence type="ECO:0000256" key="7">
    <source>
        <dbReference type="ARBA" id="ARBA00023136"/>
    </source>
</evidence>
<keyword evidence="7" id="KW-0472">Membrane</keyword>
<keyword evidence="10" id="KW-1185">Reference proteome</keyword>
<dbReference type="Pfam" id="PF00005">
    <property type="entry name" value="ABC_tran"/>
    <property type="match status" value="1"/>
</dbReference>
<keyword evidence="6" id="KW-0067">ATP-binding</keyword>
<dbReference type="Gene3D" id="3.40.50.300">
    <property type="entry name" value="P-loop containing nucleotide triphosphate hydrolases"/>
    <property type="match status" value="1"/>
</dbReference>
<accession>A0ABN2CFS2</accession>
<dbReference type="PANTHER" id="PTHR43297">
    <property type="entry name" value="OLIGOPEPTIDE TRANSPORT ATP-BINDING PROTEIN APPD"/>
    <property type="match status" value="1"/>
</dbReference>
<dbReference type="InterPro" id="IPR003439">
    <property type="entry name" value="ABC_transporter-like_ATP-bd"/>
</dbReference>
<dbReference type="InterPro" id="IPR050388">
    <property type="entry name" value="ABC_Ni/Peptide_Import"/>
</dbReference>